<keyword evidence="5" id="KW-0456">Lyase</keyword>
<comment type="caution">
    <text evidence="8">The sequence shown here is derived from an EMBL/GenBank/DDBJ whole genome shotgun (WGS) entry which is preliminary data.</text>
</comment>
<keyword evidence="3" id="KW-0255">Endonuclease</keyword>
<evidence type="ECO:0000313" key="9">
    <source>
        <dbReference type="Proteomes" id="UP001188597"/>
    </source>
</evidence>
<dbReference type="InterPro" id="IPR018188">
    <property type="entry name" value="RNase_T2_His_AS_1"/>
</dbReference>
<dbReference type="GO" id="GO:0003723">
    <property type="term" value="F:RNA binding"/>
    <property type="evidence" value="ECO:0007669"/>
    <property type="project" value="InterPro"/>
</dbReference>
<sequence length="184" mass="20716">MANNTTSLFFLLITLTLVSLPPYHESAFDFFKLVQQWPPSFCKFQRCAQPIIKTFTIHGLWPDNYTTTLDSCIGNSFQYFQAYFNLAMQLYDRLNILEVFAKSNISPGATGNHLLPQLKKSLVAHTGKVPDFKCQLGRRTATPTNLLKEVVSCYNSYGTAIDCPVSQLSNSCNRRGNTILEFPG</sequence>
<proteinExistence type="inferred from homology"/>
<dbReference type="SUPFAM" id="SSF55895">
    <property type="entry name" value="Ribonuclease Rh-like"/>
    <property type="match status" value="1"/>
</dbReference>
<comment type="similarity">
    <text evidence="1 6">Belongs to the RNase T2 family.</text>
</comment>
<protein>
    <submittedName>
        <fullName evidence="8">Uncharacterized protein</fullName>
    </submittedName>
</protein>
<evidence type="ECO:0000313" key="8">
    <source>
        <dbReference type="EMBL" id="KAK3025698.1"/>
    </source>
</evidence>
<evidence type="ECO:0000256" key="1">
    <source>
        <dbReference type="ARBA" id="ARBA00007469"/>
    </source>
</evidence>
<keyword evidence="4" id="KW-0378">Hydrolase</keyword>
<reference evidence="8" key="1">
    <citation type="submission" date="2022-12" db="EMBL/GenBank/DDBJ databases">
        <title>Draft genome assemblies for two species of Escallonia (Escalloniales).</title>
        <authorList>
            <person name="Chanderbali A."/>
            <person name="Dervinis C."/>
            <person name="Anghel I."/>
            <person name="Soltis D."/>
            <person name="Soltis P."/>
            <person name="Zapata F."/>
        </authorList>
    </citation>
    <scope>NUCLEOTIDE SEQUENCE</scope>
    <source>
        <strain evidence="8">UCBG64.0493</strain>
        <tissue evidence="8">Leaf</tissue>
    </source>
</reference>
<dbReference type="AlphaFoldDB" id="A0AA88WEZ4"/>
<evidence type="ECO:0000256" key="2">
    <source>
        <dbReference type="ARBA" id="ARBA00022722"/>
    </source>
</evidence>
<feature type="signal peptide" evidence="7">
    <location>
        <begin position="1"/>
        <end position="26"/>
    </location>
</feature>
<evidence type="ECO:0000256" key="6">
    <source>
        <dbReference type="RuleBase" id="RU004328"/>
    </source>
</evidence>
<keyword evidence="2" id="KW-0540">Nuclease</keyword>
<dbReference type="InterPro" id="IPR001568">
    <property type="entry name" value="RNase_T2-like"/>
</dbReference>
<name>A0AA88WEZ4_9ASTE</name>
<organism evidence="8 9">
    <name type="scientific">Escallonia herrerae</name>
    <dbReference type="NCBI Taxonomy" id="1293975"/>
    <lineage>
        <taxon>Eukaryota</taxon>
        <taxon>Viridiplantae</taxon>
        <taxon>Streptophyta</taxon>
        <taxon>Embryophyta</taxon>
        <taxon>Tracheophyta</taxon>
        <taxon>Spermatophyta</taxon>
        <taxon>Magnoliopsida</taxon>
        <taxon>eudicotyledons</taxon>
        <taxon>Gunneridae</taxon>
        <taxon>Pentapetalae</taxon>
        <taxon>asterids</taxon>
        <taxon>campanulids</taxon>
        <taxon>Escalloniales</taxon>
        <taxon>Escalloniaceae</taxon>
        <taxon>Escallonia</taxon>
    </lineage>
</organism>
<evidence type="ECO:0000256" key="4">
    <source>
        <dbReference type="ARBA" id="ARBA00022801"/>
    </source>
</evidence>
<dbReference type="GO" id="GO:0005576">
    <property type="term" value="C:extracellular region"/>
    <property type="evidence" value="ECO:0007669"/>
    <property type="project" value="TreeGrafter"/>
</dbReference>
<evidence type="ECO:0000256" key="7">
    <source>
        <dbReference type="SAM" id="SignalP"/>
    </source>
</evidence>
<evidence type="ECO:0000256" key="3">
    <source>
        <dbReference type="ARBA" id="ARBA00022759"/>
    </source>
</evidence>
<dbReference type="Proteomes" id="UP001188597">
    <property type="component" value="Unassembled WGS sequence"/>
</dbReference>
<feature type="chain" id="PRO_5041702587" evidence="7">
    <location>
        <begin position="27"/>
        <end position="184"/>
    </location>
</feature>
<dbReference type="InterPro" id="IPR036430">
    <property type="entry name" value="RNase_T2-like_sf"/>
</dbReference>
<keyword evidence="7" id="KW-0732">Signal</keyword>
<dbReference type="EMBL" id="JAVXUP010000535">
    <property type="protein sequence ID" value="KAK3025698.1"/>
    <property type="molecule type" value="Genomic_DNA"/>
</dbReference>
<dbReference type="PANTHER" id="PTHR11240:SF75">
    <property type="entry name" value="RIBONUCLEASE 3"/>
    <property type="match status" value="1"/>
</dbReference>
<gene>
    <name evidence="8" type="ORF">RJ639_041703</name>
</gene>
<keyword evidence="9" id="KW-1185">Reference proteome</keyword>
<dbReference type="GO" id="GO:0033897">
    <property type="term" value="F:ribonuclease T2 activity"/>
    <property type="evidence" value="ECO:0007669"/>
    <property type="project" value="InterPro"/>
</dbReference>
<dbReference type="PROSITE" id="PS00530">
    <property type="entry name" value="RNASE_T2_1"/>
    <property type="match status" value="1"/>
</dbReference>
<dbReference type="GO" id="GO:0016787">
    <property type="term" value="F:hydrolase activity"/>
    <property type="evidence" value="ECO:0007669"/>
    <property type="project" value="UniProtKB-KW"/>
</dbReference>
<accession>A0AA88WEZ4</accession>
<dbReference type="Pfam" id="PF00445">
    <property type="entry name" value="Ribonuclease_T2"/>
    <property type="match status" value="1"/>
</dbReference>
<dbReference type="Gene3D" id="3.90.730.10">
    <property type="entry name" value="Ribonuclease T2-like"/>
    <property type="match status" value="2"/>
</dbReference>
<dbReference type="PANTHER" id="PTHR11240">
    <property type="entry name" value="RIBONUCLEASE T2"/>
    <property type="match status" value="1"/>
</dbReference>
<evidence type="ECO:0000256" key="5">
    <source>
        <dbReference type="ARBA" id="ARBA00023239"/>
    </source>
</evidence>
<dbReference type="GO" id="GO:0006401">
    <property type="term" value="P:RNA catabolic process"/>
    <property type="evidence" value="ECO:0007669"/>
    <property type="project" value="TreeGrafter"/>
</dbReference>